<feature type="transmembrane region" description="Helical" evidence="1">
    <location>
        <begin position="29"/>
        <end position="52"/>
    </location>
</feature>
<dbReference type="eggNOG" id="ENOG5033ER9">
    <property type="taxonomic scope" value="Bacteria"/>
</dbReference>
<keyword evidence="1" id="KW-1133">Transmembrane helix</keyword>
<evidence type="ECO:0000313" key="3">
    <source>
        <dbReference type="Proteomes" id="UP000001982"/>
    </source>
</evidence>
<evidence type="ECO:0000313" key="2">
    <source>
        <dbReference type="EMBL" id="ABE54422.1"/>
    </source>
</evidence>
<name>Q12Q54_SHEDO</name>
<protein>
    <submittedName>
        <fullName evidence="2">Uncharacterized protein</fullName>
    </submittedName>
</protein>
<dbReference type="EMBL" id="CP000302">
    <property type="protein sequence ID" value="ABE54422.1"/>
    <property type="molecule type" value="Genomic_DNA"/>
</dbReference>
<sequence length="187" mass="20665">MVSPDEIKAITETIKLLSDMAASKPNEWLPVYAALGGAVAGGLVSFFPTYFLERRRERNFSKKIESCLIAEISALIEIINQRGYLCSIKKAAEELKNQPEGTTYSFVVSVPDHYSRVYQENCMHVGVIEKTMAHDIVVFHQLIDAIVQDIKPGGIVSSGATIEAFKEMDIIFSKAISIGTKLTKAHN</sequence>
<keyword evidence="1" id="KW-0812">Transmembrane</keyword>
<proteinExistence type="predicted"/>
<dbReference type="Proteomes" id="UP000001982">
    <property type="component" value="Chromosome"/>
</dbReference>
<evidence type="ECO:0000256" key="1">
    <source>
        <dbReference type="SAM" id="Phobius"/>
    </source>
</evidence>
<dbReference type="HOGENOM" id="CLU_1517302_0_0_6"/>
<organism evidence="2 3">
    <name type="scientific">Shewanella denitrificans (strain OS217 / ATCC BAA-1090 / DSM 15013)</name>
    <dbReference type="NCBI Taxonomy" id="318161"/>
    <lineage>
        <taxon>Bacteria</taxon>
        <taxon>Pseudomonadati</taxon>
        <taxon>Pseudomonadota</taxon>
        <taxon>Gammaproteobacteria</taxon>
        <taxon>Alteromonadales</taxon>
        <taxon>Shewanellaceae</taxon>
        <taxon>Shewanella</taxon>
    </lineage>
</organism>
<gene>
    <name evidence="2" type="ordered locus">Sden_1135</name>
</gene>
<dbReference type="KEGG" id="sdn:Sden_1135"/>
<dbReference type="AlphaFoldDB" id="Q12Q54"/>
<reference evidence="2 3" key="1">
    <citation type="submission" date="2006-03" db="EMBL/GenBank/DDBJ databases">
        <title>Complete sequence of Shewanella denitrificans OS217.</title>
        <authorList>
            <consortium name="US DOE Joint Genome Institute"/>
            <person name="Copeland A."/>
            <person name="Lucas S."/>
            <person name="Lapidus A."/>
            <person name="Barry K."/>
            <person name="Detter J.C."/>
            <person name="Glavina del Rio T."/>
            <person name="Hammon N."/>
            <person name="Israni S."/>
            <person name="Dalin E."/>
            <person name="Tice H."/>
            <person name="Pitluck S."/>
            <person name="Brettin T."/>
            <person name="Bruce D."/>
            <person name="Han C."/>
            <person name="Tapia R."/>
            <person name="Gilna P."/>
            <person name="Kiss H."/>
            <person name="Schmutz J."/>
            <person name="Larimer F."/>
            <person name="Land M."/>
            <person name="Hauser L."/>
            <person name="Kyrpides N."/>
            <person name="Lykidis A."/>
            <person name="Richardson P."/>
        </authorList>
    </citation>
    <scope>NUCLEOTIDE SEQUENCE [LARGE SCALE GENOMIC DNA]</scope>
    <source>
        <strain evidence="3">OS217 / ATCC BAA-1090 / DSM 15013</strain>
    </source>
</reference>
<keyword evidence="1" id="KW-0472">Membrane</keyword>
<keyword evidence="3" id="KW-1185">Reference proteome</keyword>
<accession>Q12Q54</accession>